<dbReference type="RefSeq" id="WP_124195053.1">
    <property type="nucleotide sequence ID" value="NZ_REGA01000004.1"/>
</dbReference>
<name>A0A3N6MJG4_NATCH</name>
<dbReference type="GO" id="GO:0031956">
    <property type="term" value="F:medium-chain fatty acid-CoA ligase activity"/>
    <property type="evidence" value="ECO:0007669"/>
    <property type="project" value="TreeGrafter"/>
</dbReference>
<feature type="region of interest" description="Disordered" evidence="1">
    <location>
        <begin position="544"/>
        <end position="572"/>
    </location>
</feature>
<dbReference type="SUPFAM" id="SSF56801">
    <property type="entry name" value="Acetyl-CoA synthetase-like"/>
    <property type="match status" value="1"/>
</dbReference>
<evidence type="ECO:0000259" key="3">
    <source>
        <dbReference type="Pfam" id="PF13193"/>
    </source>
</evidence>
<dbReference type="Pfam" id="PF00501">
    <property type="entry name" value="AMP-binding"/>
    <property type="match status" value="1"/>
</dbReference>
<feature type="compositionally biased region" description="Basic and acidic residues" evidence="1">
    <location>
        <begin position="509"/>
        <end position="521"/>
    </location>
</feature>
<gene>
    <name evidence="4" type="ORF">EA473_07155</name>
</gene>
<dbReference type="EMBL" id="REGA01000004">
    <property type="protein sequence ID" value="RQG95951.1"/>
    <property type="molecule type" value="Genomic_DNA"/>
</dbReference>
<dbReference type="GO" id="GO:0006631">
    <property type="term" value="P:fatty acid metabolic process"/>
    <property type="evidence" value="ECO:0007669"/>
    <property type="project" value="TreeGrafter"/>
</dbReference>
<feature type="compositionally biased region" description="Acidic residues" evidence="1">
    <location>
        <begin position="484"/>
        <end position="508"/>
    </location>
</feature>
<dbReference type="Pfam" id="PF13193">
    <property type="entry name" value="AMP-binding_C"/>
    <property type="match status" value="1"/>
</dbReference>
<keyword evidence="4" id="KW-0436">Ligase</keyword>
<dbReference type="Gene3D" id="3.40.50.12780">
    <property type="entry name" value="N-terminal domain of ligase-like"/>
    <property type="match status" value="1"/>
</dbReference>
<evidence type="ECO:0000259" key="2">
    <source>
        <dbReference type="Pfam" id="PF00501"/>
    </source>
</evidence>
<dbReference type="AlphaFoldDB" id="A0A3N6MJG4"/>
<dbReference type="PANTHER" id="PTHR43201:SF32">
    <property type="entry name" value="2-SUCCINYLBENZOATE--COA LIGASE, CHLOROPLASTIC_PEROXISOMAL"/>
    <property type="match status" value="1"/>
</dbReference>
<dbReference type="PANTHER" id="PTHR43201">
    <property type="entry name" value="ACYL-COA SYNTHETASE"/>
    <property type="match status" value="1"/>
</dbReference>
<protein>
    <submittedName>
        <fullName evidence="4">2-succinylbenzoate--CoA ligase</fullName>
    </submittedName>
</protein>
<dbReference type="InterPro" id="IPR045851">
    <property type="entry name" value="AMP-bd_C_sf"/>
</dbReference>
<dbReference type="InterPro" id="IPR000873">
    <property type="entry name" value="AMP-dep_synth/lig_dom"/>
</dbReference>
<evidence type="ECO:0000313" key="4">
    <source>
        <dbReference type="EMBL" id="RQG95951.1"/>
    </source>
</evidence>
<dbReference type="OrthoDB" id="35688at2157"/>
<sequence>MTIGPLEWPTRDLLAHRASTSPDELAVVDADSGEEWTYAEFDRCVDGVARRLEALVREESDIAGHEGEIAAGGADRRLGIVMDTRPAFAATYFAAMRRGIVVVALNVRETVAELESKAERTGLDAIVCEAATEERALEISVAADCPIASVDEPSRDGVSSVRPFTDSGPRSNPAADLESDSLADLEPISLESDRTHLLVWTSGTTGEPKVVRLTLGNVVASATASAFRLGVSPDDRWLCCLPMYHMGGLAPVVRSVLYGTTVVIQREFSAGDTGRVIEEYGVTGVSLVPTMCKRLLEAGWRPPEALRFVLLGGAPASSDLLERCLEAGVPVYPTYGMTETASQVATATPAETREYEGTVGRPLVVTDVSIVDDGGEPVAPGEPGELVVSGPTVTPGYLDADHTADAVSELGFHTGDVGYRDDGGRLWILNRRSDRIVTGGENVDPGEVIATLRSHPAIDDAAVVGLEDERWGERVSALVVPVVDGDDSSENADDSAEDGDDSTEDGGDFETRQRELEPSGVLEHCRDRLAGFKHPKTIAVVDSLPRTASGTVDREAVRERLREDGADVSGPT</sequence>
<evidence type="ECO:0000256" key="1">
    <source>
        <dbReference type="SAM" id="MobiDB-lite"/>
    </source>
</evidence>
<evidence type="ECO:0000313" key="5">
    <source>
        <dbReference type="Proteomes" id="UP000282323"/>
    </source>
</evidence>
<reference evidence="4 5" key="1">
    <citation type="submission" date="2018-10" db="EMBL/GenBank/DDBJ databases">
        <title>Natrarchaeobius chitinivorans gen. nov., sp. nov., and Natrarchaeobius haloalkaliphilus sp. nov., alkaliphilic, chitin-utilizing haloarchaea from hypersaline alkaline lakes.</title>
        <authorList>
            <person name="Sorokin D.Y."/>
            <person name="Elcheninov A.G."/>
            <person name="Kostrikina N.A."/>
            <person name="Bale N.J."/>
            <person name="Sinninghe Damste J.S."/>
            <person name="Khijniak T.V."/>
            <person name="Kublanov I.V."/>
            <person name="Toshchakov S.V."/>
        </authorList>
    </citation>
    <scope>NUCLEOTIDE SEQUENCE [LARGE SCALE GENOMIC DNA]</scope>
    <source>
        <strain evidence="4 5">AArcht4T</strain>
    </source>
</reference>
<feature type="domain" description="AMP-dependent synthetase/ligase" evidence="2">
    <location>
        <begin position="15"/>
        <end position="398"/>
    </location>
</feature>
<feature type="region of interest" description="Disordered" evidence="1">
    <location>
        <begin position="152"/>
        <end position="178"/>
    </location>
</feature>
<accession>A0A3N6MJG4</accession>
<dbReference type="Proteomes" id="UP000282323">
    <property type="component" value="Unassembled WGS sequence"/>
</dbReference>
<proteinExistence type="predicted"/>
<feature type="domain" description="AMP-binding enzyme C-terminal" evidence="3">
    <location>
        <begin position="451"/>
        <end position="485"/>
    </location>
</feature>
<dbReference type="InterPro" id="IPR020845">
    <property type="entry name" value="AMP-binding_CS"/>
</dbReference>
<feature type="region of interest" description="Disordered" evidence="1">
    <location>
        <begin position="482"/>
        <end position="521"/>
    </location>
</feature>
<dbReference type="InterPro" id="IPR042099">
    <property type="entry name" value="ANL_N_sf"/>
</dbReference>
<dbReference type="PROSITE" id="PS00455">
    <property type="entry name" value="AMP_BINDING"/>
    <property type="match status" value="1"/>
</dbReference>
<organism evidence="4 5">
    <name type="scientific">Natrarchaeobius chitinivorans</name>
    <dbReference type="NCBI Taxonomy" id="1679083"/>
    <lineage>
        <taxon>Archaea</taxon>
        <taxon>Methanobacteriati</taxon>
        <taxon>Methanobacteriota</taxon>
        <taxon>Stenosarchaea group</taxon>
        <taxon>Halobacteria</taxon>
        <taxon>Halobacteriales</taxon>
        <taxon>Natrialbaceae</taxon>
        <taxon>Natrarchaeobius</taxon>
    </lineage>
</organism>
<keyword evidence="5" id="KW-1185">Reference proteome</keyword>
<feature type="compositionally biased region" description="Basic and acidic residues" evidence="1">
    <location>
        <begin position="552"/>
        <end position="565"/>
    </location>
</feature>
<dbReference type="InterPro" id="IPR025110">
    <property type="entry name" value="AMP-bd_C"/>
</dbReference>
<dbReference type="Gene3D" id="3.30.300.30">
    <property type="match status" value="1"/>
</dbReference>
<comment type="caution">
    <text evidence="4">The sequence shown here is derived from an EMBL/GenBank/DDBJ whole genome shotgun (WGS) entry which is preliminary data.</text>
</comment>